<gene>
    <name evidence="1" type="ORF">M9Y10_000933</name>
</gene>
<dbReference type="SUPFAM" id="SSF48371">
    <property type="entry name" value="ARM repeat"/>
    <property type="match status" value="1"/>
</dbReference>
<reference evidence="1 2" key="1">
    <citation type="submission" date="2024-04" db="EMBL/GenBank/DDBJ databases">
        <title>Tritrichomonas musculus Genome.</title>
        <authorList>
            <person name="Alves-Ferreira E."/>
            <person name="Grigg M."/>
            <person name="Lorenzi H."/>
            <person name="Galac M."/>
        </authorList>
    </citation>
    <scope>NUCLEOTIDE SEQUENCE [LARGE SCALE GENOMIC DNA]</scope>
    <source>
        <strain evidence="1 2">EAF2021</strain>
    </source>
</reference>
<evidence type="ECO:0000313" key="1">
    <source>
        <dbReference type="EMBL" id="KAK8898641.1"/>
    </source>
</evidence>
<proteinExistence type="predicted"/>
<keyword evidence="2" id="KW-1185">Reference proteome</keyword>
<organism evidence="1 2">
    <name type="scientific">Tritrichomonas musculus</name>
    <dbReference type="NCBI Taxonomy" id="1915356"/>
    <lineage>
        <taxon>Eukaryota</taxon>
        <taxon>Metamonada</taxon>
        <taxon>Parabasalia</taxon>
        <taxon>Tritrichomonadida</taxon>
        <taxon>Tritrichomonadidae</taxon>
        <taxon>Tritrichomonas</taxon>
    </lineage>
</organism>
<comment type="caution">
    <text evidence="1">The sequence shown here is derived from an EMBL/GenBank/DDBJ whole genome shotgun (WGS) entry which is preliminary data.</text>
</comment>
<accession>A0ABR2L6K3</accession>
<dbReference type="EMBL" id="JAPFFF010000001">
    <property type="protein sequence ID" value="KAK8898641.1"/>
    <property type="molecule type" value="Genomic_DNA"/>
</dbReference>
<protein>
    <recommendedName>
        <fullName evidence="3">Importin N-terminal domain-containing protein</fullName>
    </recommendedName>
</protein>
<dbReference type="InterPro" id="IPR016024">
    <property type="entry name" value="ARM-type_fold"/>
</dbReference>
<dbReference type="Proteomes" id="UP001470230">
    <property type="component" value="Unassembled WGS sequence"/>
</dbReference>
<dbReference type="InterPro" id="IPR011989">
    <property type="entry name" value="ARM-like"/>
</dbReference>
<name>A0ABR2L6K3_9EUKA</name>
<evidence type="ECO:0000313" key="2">
    <source>
        <dbReference type="Proteomes" id="UP001470230"/>
    </source>
</evidence>
<dbReference type="Gene3D" id="1.25.10.10">
    <property type="entry name" value="Leucine-rich Repeat Variant"/>
    <property type="match status" value="1"/>
</dbReference>
<sequence>MFYDLLHDLFNVNEQIRSNAEKAIIQLRETKTDLYIEELIKIISSNSADLSDDQRLIHPKIQQASVVLLGQTITHPDYLKNSNIDPSFFEQLSTLLFPILDSDEFNLAHSSAILLGESLGVLICDKRHPEIIPNLTNAIRSSISTNNKNVHFLLISVISLIKYADLEIDQTILLFQFLFQIFQINELSNEVIQAITAMAKEIADAFNHITKLSTTIQINDEYNSFITALMQFFNQLLQIIVIVEENKATCYNCFRKFFKYFSLSFFHENLDKVLKIAASDISTSTNESVLLSSIHFLKTALVRELKIGRISFFNFSHFDTFLMPLIRVFSMISDDDQQNLDFDLVEYETPHYTACDMIQKFVNAFPEHASNIFAPLIVNLSTLSTSSEKFSFTYLGMVIEMNSNISIETSLFLLSLVSNYSTNLPTSDFVIPFIGSTLSSPSIRIRFASVRALKYYLSSKIIKSNDDSEAIEANKKLALILPELIKHVLGEHPIISRYSIRVISKFSFLPSYLNIFPCEIIFPLFLKVIETQNDILLIEDTFKYLEKIINDENREIKEVAALIEPVIQLLTVSNQGNSNSFINENLRYLITQIVQKVTIGALPYYDTIYSLLLDHIEPQYLIYLASFSNIFANDYPQSFQNTFEIAVKFLIDSDNIVDDHILRNEVVFYCCYSLAILSKSEIFSINVQKTTSLLLNLLSKDNSNLNILIALSQFCLYHRDQMAEIMPTLLQIVSQININVLIEKNENEIDENIVFNDIASSCIQIITSCYEVASNDQGVISTVLNVLMSIQFFDKFSENVLQAIINLLLSLENDLFQEIENKTKVIVNLVKESKKFESLNELVSELDEKIKSPYANDEYNSDYSYYYDE</sequence>
<evidence type="ECO:0008006" key="3">
    <source>
        <dbReference type="Google" id="ProtNLM"/>
    </source>
</evidence>